<dbReference type="InterPro" id="IPR033463">
    <property type="entry name" value="sCache_3"/>
</dbReference>
<dbReference type="AlphaFoldDB" id="U5QSD1"/>
<dbReference type="OrthoDB" id="436222at2"/>
<comment type="catalytic activity">
    <reaction evidence="1">
        <text>ATP + protein L-histidine = ADP + protein N-phospho-L-histidine.</text>
        <dbReference type="EC" id="2.7.13.3"/>
    </reaction>
</comment>
<dbReference type="EMBL" id="CP003587">
    <property type="protein sequence ID" value="AGY60569.1"/>
    <property type="molecule type" value="Genomic_DNA"/>
</dbReference>
<evidence type="ECO:0000259" key="12">
    <source>
        <dbReference type="Pfam" id="PF02518"/>
    </source>
</evidence>
<sequence length="607" mass="67986">MNKLSTSSKWLFTTMIAIGIACIVTAIGYNNWIYDFYVRLTGYWFEGDRIAFEDILRQKRSRIEDHTALMRELIGSGKGVPMPKTLHNDLSEYELSFIVITDGAGRITSGMSRILDRSLDSKQILMRPDQEQIVEPRWVPAEFAVPEHRLQYHDTLPLIGESLAEFGIVRDSLRLGRTFSGIERVSPSILMRLGLKGQGGVHNLAIVSSREIPGGLAISGMLLNGDPTLVDRMLITHAAEDEVTIYADNIAIATNLHKEDRIDRLYGVTMPEAIAERVLKNGQTYWGLVVLGDAPHYVSANPLWDHSIQIRKVSHFISPDIFPVGILSLSIHESFFRLDRFWYGAVAVAGSIFIIALTIIGLFYARQRDYEKKAIIAEEEAERFRQVAQDQRIAVIVAQRKNEFASMVHDTVGQYIALSKTYGYIVRDAIEQDLPDTEEASLALENLQEALQQGLQEIRRSALSIDPRLANVNLEEGLRGLVEEWEKAKNQLILSVNGKGPELPTEARRNVYFIAQEAVRNAFVNGKARTVHLELFRSVNAVRVCVQDDGLGFDTKLVLSADHGGKGLVIMHERAKAISGNLKIESVEGQGTRVELEVPIINGDFRQ</sequence>
<feature type="domain" description="Histidine kinase/HSP90-like ATPase" evidence="12">
    <location>
        <begin position="510"/>
        <end position="600"/>
    </location>
</feature>
<keyword evidence="5" id="KW-0808">Transferase</keyword>
<proteinExistence type="predicted"/>
<evidence type="ECO:0000256" key="4">
    <source>
        <dbReference type="ARBA" id="ARBA00022475"/>
    </source>
</evidence>
<dbReference type="InterPro" id="IPR003594">
    <property type="entry name" value="HATPase_dom"/>
</dbReference>
<dbReference type="HOGENOM" id="CLU_449610_0_0_3"/>
<keyword evidence="7 14" id="KW-0418">Kinase</keyword>
<dbReference type="Pfam" id="PF17202">
    <property type="entry name" value="sCache_3_3"/>
    <property type="match status" value="1"/>
</dbReference>
<evidence type="ECO:0000256" key="5">
    <source>
        <dbReference type="ARBA" id="ARBA00022679"/>
    </source>
</evidence>
<dbReference type="eggNOG" id="COG4585">
    <property type="taxonomic scope" value="Bacteria"/>
</dbReference>
<name>U5QSD1_GLOK1</name>
<dbReference type="KEGG" id="glj:GKIL_4323"/>
<evidence type="ECO:0000256" key="7">
    <source>
        <dbReference type="ARBA" id="ARBA00022777"/>
    </source>
</evidence>
<dbReference type="EC" id="2.7.13.3" evidence="3"/>
<dbReference type="GO" id="GO:0005886">
    <property type="term" value="C:plasma membrane"/>
    <property type="evidence" value="ECO:0007669"/>
    <property type="project" value="UniProtKB-SubCell"/>
</dbReference>
<dbReference type="GO" id="GO:0000160">
    <property type="term" value="P:phosphorelay signal transduction system"/>
    <property type="evidence" value="ECO:0007669"/>
    <property type="project" value="UniProtKB-KW"/>
</dbReference>
<evidence type="ECO:0000256" key="10">
    <source>
        <dbReference type="ARBA" id="ARBA00023136"/>
    </source>
</evidence>
<comment type="subcellular location">
    <subcellularLocation>
        <location evidence="2">Cell membrane</location>
        <topology evidence="2">Multi-pass membrane protein</topology>
    </subcellularLocation>
</comment>
<keyword evidence="9" id="KW-0902">Two-component regulatory system</keyword>
<reference evidence="14 15" key="1">
    <citation type="journal article" date="2013" name="PLoS ONE">
        <title>Cultivation and Complete Genome Sequencing of Gloeobacter kilaueensis sp. nov., from a Lava Cave in Kilauea Caldera, Hawai'i.</title>
        <authorList>
            <person name="Saw J.H."/>
            <person name="Schatz M."/>
            <person name="Brown M.V."/>
            <person name="Kunkel D.D."/>
            <person name="Foster J.S."/>
            <person name="Shick H."/>
            <person name="Christensen S."/>
            <person name="Hou S."/>
            <person name="Wan X."/>
            <person name="Donachie S.P."/>
        </authorList>
    </citation>
    <scope>NUCLEOTIDE SEQUENCE [LARGE SCALE GENOMIC DNA]</scope>
    <source>
        <strain evidence="15">JS</strain>
    </source>
</reference>
<dbReference type="STRING" id="1183438.GKIL_4323"/>
<dbReference type="CDD" id="cd16917">
    <property type="entry name" value="HATPase_UhpB-NarQ-NarX-like"/>
    <property type="match status" value="1"/>
</dbReference>
<feature type="transmembrane region" description="Helical" evidence="11">
    <location>
        <begin position="341"/>
        <end position="365"/>
    </location>
</feature>
<dbReference type="GO" id="GO:0004673">
    <property type="term" value="F:protein histidine kinase activity"/>
    <property type="evidence" value="ECO:0007669"/>
    <property type="project" value="UniProtKB-EC"/>
</dbReference>
<dbReference type="PANTHER" id="PTHR24421">
    <property type="entry name" value="NITRATE/NITRITE SENSOR PROTEIN NARX-RELATED"/>
    <property type="match status" value="1"/>
</dbReference>
<keyword evidence="6 11" id="KW-0812">Transmembrane</keyword>
<feature type="transmembrane region" description="Helical" evidence="11">
    <location>
        <begin position="12"/>
        <end position="32"/>
    </location>
</feature>
<dbReference type="PROSITE" id="PS51257">
    <property type="entry name" value="PROKAR_LIPOPROTEIN"/>
    <property type="match status" value="1"/>
</dbReference>
<dbReference type="InterPro" id="IPR036890">
    <property type="entry name" value="HATPase_C_sf"/>
</dbReference>
<evidence type="ECO:0000313" key="14">
    <source>
        <dbReference type="EMBL" id="AGY60569.1"/>
    </source>
</evidence>
<evidence type="ECO:0000256" key="6">
    <source>
        <dbReference type="ARBA" id="ARBA00022692"/>
    </source>
</evidence>
<gene>
    <name evidence="14" type="ORF">GKIL_4323</name>
</gene>
<dbReference type="PANTHER" id="PTHR24421:SF10">
    <property type="entry name" value="NITRATE_NITRITE SENSOR PROTEIN NARQ"/>
    <property type="match status" value="1"/>
</dbReference>
<evidence type="ECO:0000256" key="2">
    <source>
        <dbReference type="ARBA" id="ARBA00004651"/>
    </source>
</evidence>
<feature type="domain" description="Single cache" evidence="13">
    <location>
        <begin position="223"/>
        <end position="306"/>
    </location>
</feature>
<dbReference type="Proteomes" id="UP000017396">
    <property type="component" value="Chromosome"/>
</dbReference>
<evidence type="ECO:0000313" key="15">
    <source>
        <dbReference type="Proteomes" id="UP000017396"/>
    </source>
</evidence>
<evidence type="ECO:0000259" key="13">
    <source>
        <dbReference type="Pfam" id="PF17202"/>
    </source>
</evidence>
<dbReference type="eggNOG" id="COG2770">
    <property type="taxonomic scope" value="Bacteria"/>
</dbReference>
<evidence type="ECO:0000256" key="1">
    <source>
        <dbReference type="ARBA" id="ARBA00000085"/>
    </source>
</evidence>
<keyword evidence="10 11" id="KW-0472">Membrane</keyword>
<keyword evidence="4" id="KW-1003">Cell membrane</keyword>
<evidence type="ECO:0000256" key="8">
    <source>
        <dbReference type="ARBA" id="ARBA00022989"/>
    </source>
</evidence>
<dbReference type="Pfam" id="PF02518">
    <property type="entry name" value="HATPase_c"/>
    <property type="match status" value="1"/>
</dbReference>
<keyword evidence="8 11" id="KW-1133">Transmembrane helix</keyword>
<dbReference type="Gene3D" id="3.30.565.10">
    <property type="entry name" value="Histidine kinase-like ATPase, C-terminal domain"/>
    <property type="match status" value="1"/>
</dbReference>
<accession>U5QSD1</accession>
<evidence type="ECO:0000256" key="3">
    <source>
        <dbReference type="ARBA" id="ARBA00012438"/>
    </source>
</evidence>
<evidence type="ECO:0000256" key="11">
    <source>
        <dbReference type="SAM" id="Phobius"/>
    </source>
</evidence>
<evidence type="ECO:0000256" key="9">
    <source>
        <dbReference type="ARBA" id="ARBA00023012"/>
    </source>
</evidence>
<keyword evidence="15" id="KW-1185">Reference proteome</keyword>
<protein>
    <recommendedName>
        <fullName evidence="3">histidine kinase</fullName>
        <ecNumber evidence="3">2.7.13.3</ecNumber>
    </recommendedName>
</protein>
<dbReference type="InterPro" id="IPR050482">
    <property type="entry name" value="Sensor_HK_TwoCompSys"/>
</dbReference>
<organism evidence="14 15">
    <name type="scientific">Gloeobacter kilaueensis (strain ATCC BAA-2537 / CCAP 1431/1 / ULC 316 / JS1)</name>
    <dbReference type="NCBI Taxonomy" id="1183438"/>
    <lineage>
        <taxon>Bacteria</taxon>
        <taxon>Bacillati</taxon>
        <taxon>Cyanobacteriota</taxon>
        <taxon>Cyanophyceae</taxon>
        <taxon>Gloeobacterales</taxon>
        <taxon>Gloeobacteraceae</taxon>
        <taxon>Gloeobacter</taxon>
    </lineage>
</organism>
<dbReference type="RefSeq" id="WP_023175940.1">
    <property type="nucleotide sequence ID" value="NC_022600.1"/>
</dbReference>
<dbReference type="SUPFAM" id="SSF55874">
    <property type="entry name" value="ATPase domain of HSP90 chaperone/DNA topoisomerase II/histidine kinase"/>
    <property type="match status" value="1"/>
</dbReference>